<dbReference type="NCBIfam" id="TIGR00524">
    <property type="entry name" value="eIF-2B_rel"/>
    <property type="match status" value="1"/>
</dbReference>
<evidence type="ECO:0000313" key="7">
    <source>
        <dbReference type="Proteomes" id="UP000242999"/>
    </source>
</evidence>
<dbReference type="PANTHER" id="PTHR43475:SF1">
    <property type="entry name" value="METHYLTHIORIBOSE-1-PHOSPHATE ISOMERASE"/>
    <property type="match status" value="1"/>
</dbReference>
<dbReference type="GO" id="GO:0046523">
    <property type="term" value="F:S-methyl-5-thioribose-1-phosphate isomerase activity"/>
    <property type="evidence" value="ECO:0007669"/>
    <property type="project" value="UniProtKB-UniRule"/>
</dbReference>
<evidence type="ECO:0000256" key="1">
    <source>
        <dbReference type="ARBA" id="ARBA00023235"/>
    </source>
</evidence>
<accession>A0A1H6TFE5</accession>
<feature type="binding site" evidence="5">
    <location>
        <position position="95"/>
    </location>
    <ligand>
        <name>substrate</name>
    </ligand>
</feature>
<dbReference type="Gene3D" id="1.20.120.420">
    <property type="entry name" value="translation initiation factor eif-2b, domain 1"/>
    <property type="match status" value="1"/>
</dbReference>
<comment type="catalytic activity">
    <reaction evidence="3">
        <text>5-(methylsulfanyl)-alpha-D-ribose 1-phosphate = 5-(methylsulfanyl)-D-ribulose 1-phosphate</text>
        <dbReference type="Rhea" id="RHEA:19989"/>
        <dbReference type="ChEBI" id="CHEBI:58533"/>
        <dbReference type="ChEBI" id="CHEBI:58548"/>
        <dbReference type="EC" id="5.3.1.23"/>
    </reaction>
    <physiologicalReaction direction="left-to-right" evidence="3">
        <dbReference type="Rhea" id="RHEA:19990"/>
    </physiologicalReaction>
</comment>
<dbReference type="InterPro" id="IPR042529">
    <property type="entry name" value="IF_2B-like_C"/>
</dbReference>
<dbReference type="FunFam" id="1.20.120.420:FF:000003">
    <property type="entry name" value="Methylthioribose-1-phosphate isomerase"/>
    <property type="match status" value="1"/>
</dbReference>
<protein>
    <recommendedName>
        <fullName evidence="5">Methylthioribose-1-phosphate isomerase</fullName>
        <shortName evidence="5">M1Pi</shortName>
        <shortName evidence="5">MTR-1-P isomerase</shortName>
        <ecNumber evidence="5">5.3.1.23</ecNumber>
    </recommendedName>
    <alternativeName>
        <fullName evidence="5">S-methyl-5-thioribose-1-phosphate isomerase</fullName>
    </alternativeName>
</protein>
<proteinExistence type="inferred from homology"/>
<dbReference type="Proteomes" id="UP000242999">
    <property type="component" value="Unassembled WGS sequence"/>
</dbReference>
<dbReference type="EMBL" id="FNYH01000009">
    <property type="protein sequence ID" value="SEI74522.1"/>
    <property type="molecule type" value="Genomic_DNA"/>
</dbReference>
<dbReference type="NCBIfam" id="TIGR00512">
    <property type="entry name" value="salvage_mtnA"/>
    <property type="match status" value="1"/>
</dbReference>
<keyword evidence="5" id="KW-0028">Amino-acid biosynthesis</keyword>
<dbReference type="AlphaFoldDB" id="A0A1H6TFE5"/>
<feature type="active site" description="Proton donor" evidence="5">
    <location>
        <position position="245"/>
    </location>
</feature>
<dbReference type="NCBIfam" id="NF004326">
    <property type="entry name" value="PRK05720.1"/>
    <property type="match status" value="1"/>
</dbReference>
<gene>
    <name evidence="5" type="primary">mtnA</name>
    <name evidence="6" type="ORF">SAMN05421831_10927</name>
</gene>
<keyword evidence="7" id="KW-1185">Reference proteome</keyword>
<comment type="similarity">
    <text evidence="5">Belongs to the EIF-2B alpha/beta/delta subunits family. MtnA subfamily.</text>
</comment>
<comment type="pathway">
    <text evidence="5">Amino-acid biosynthesis; L-methionine biosynthesis via salvage pathway; L-methionine from S-methyl-5-thio-alpha-D-ribose 1-phosphate: step 1/6.</text>
</comment>
<sequence length="358" mass="39711">MTAHDLDTFQAIEWTGESLRLLDQRYLPQKEVYLEYTDAQGLVDAIRNMVVRGAPAIGITAAYGVVLAARQRYAEDIERWPLLLEQDLQALAESRPTAVNLFWALDNMRRALAQTQFGQHPDTFLLPEAQRIHETDLQANKAMGDLGANLISKHQENGRCVMTHCNTGALATGGYGTALGVIRSAWKRGLIDRVYANETRPWWQGARLTAWELMRERIPVSLNVDSAVSHILKTQPISWILVGADRITANGDVANKIGTYNLAVQALHHEVGFMVVAPTSTIDFNLNSGEDIPIEERSGEELTSVLGQPIAPEGVEAYNPVFDVTPAELVDVIVTEKGIVRRPNKEKMARLMSKQGLH</sequence>
<evidence type="ECO:0000256" key="3">
    <source>
        <dbReference type="ARBA" id="ARBA00051169"/>
    </source>
</evidence>
<dbReference type="PANTHER" id="PTHR43475">
    <property type="entry name" value="METHYLTHIORIBOSE-1-PHOSPHATE ISOMERASE"/>
    <property type="match status" value="1"/>
</dbReference>
<dbReference type="Gene3D" id="3.40.50.10470">
    <property type="entry name" value="Translation initiation factor eif-2b, domain 2"/>
    <property type="match status" value="1"/>
</dbReference>
<dbReference type="InterPro" id="IPR011559">
    <property type="entry name" value="Initiation_fac_2B_a/b/d"/>
</dbReference>
<dbReference type="SUPFAM" id="SSF100950">
    <property type="entry name" value="NagB/RpiA/CoA transferase-like"/>
    <property type="match status" value="1"/>
</dbReference>
<name>A0A1H6TFE5_9GAMM</name>
<dbReference type="FunFam" id="3.40.50.10470:FF:000006">
    <property type="entry name" value="Methylthioribose-1-phosphate isomerase"/>
    <property type="match status" value="1"/>
</dbReference>
<dbReference type="UniPathway" id="UPA00904">
    <property type="reaction ID" value="UER00874"/>
</dbReference>
<comment type="catalytic activity">
    <reaction evidence="2">
        <text>5-deoxy-alpha-D-ribose 1-phosphate = 5-deoxy-D-ribulose 1-phosphate</text>
        <dbReference type="Rhea" id="RHEA:61296"/>
        <dbReference type="ChEBI" id="CHEBI:58749"/>
        <dbReference type="ChEBI" id="CHEBI:144504"/>
    </reaction>
    <physiologicalReaction direction="left-to-right" evidence="2">
        <dbReference type="Rhea" id="RHEA:61297"/>
    </physiologicalReaction>
</comment>
<feature type="binding site" evidence="5">
    <location>
        <position position="204"/>
    </location>
    <ligand>
        <name>substrate</name>
    </ligand>
</feature>
<evidence type="ECO:0000256" key="4">
    <source>
        <dbReference type="ARBA" id="ARBA00058145"/>
    </source>
</evidence>
<organism evidence="6 7">
    <name type="scientific">Allopseudospirillum japonicum</name>
    <dbReference type="NCBI Taxonomy" id="64971"/>
    <lineage>
        <taxon>Bacteria</taxon>
        <taxon>Pseudomonadati</taxon>
        <taxon>Pseudomonadota</taxon>
        <taxon>Gammaproteobacteria</taxon>
        <taxon>Oceanospirillales</taxon>
        <taxon>Oceanospirillaceae</taxon>
        <taxon>Allopseudospirillum</taxon>
    </lineage>
</organism>
<keyword evidence="5" id="KW-0486">Methionine biosynthesis</keyword>
<evidence type="ECO:0000256" key="2">
    <source>
        <dbReference type="ARBA" id="ARBA00050906"/>
    </source>
</evidence>
<dbReference type="Pfam" id="PF01008">
    <property type="entry name" value="IF-2B"/>
    <property type="match status" value="1"/>
</dbReference>
<dbReference type="InterPro" id="IPR037171">
    <property type="entry name" value="NagB/RpiA_transferase-like"/>
</dbReference>
<evidence type="ECO:0000256" key="5">
    <source>
        <dbReference type="HAMAP-Rule" id="MF_01678"/>
    </source>
</evidence>
<dbReference type="EC" id="5.3.1.23" evidence="5"/>
<dbReference type="RefSeq" id="WP_093310498.1">
    <property type="nucleotide sequence ID" value="NZ_FNYH01000009.1"/>
</dbReference>
<dbReference type="GO" id="GO:0019509">
    <property type="term" value="P:L-methionine salvage from methylthioadenosine"/>
    <property type="evidence" value="ECO:0007669"/>
    <property type="project" value="UniProtKB-UniRule"/>
</dbReference>
<dbReference type="HAMAP" id="MF_01678">
    <property type="entry name" value="Salvage_MtnA"/>
    <property type="match status" value="1"/>
</dbReference>
<feature type="binding site" evidence="5">
    <location>
        <begin position="52"/>
        <end position="54"/>
    </location>
    <ligand>
        <name>substrate</name>
    </ligand>
</feature>
<dbReference type="OrthoDB" id="9803436at2"/>
<keyword evidence="1 5" id="KW-0413">Isomerase</keyword>
<evidence type="ECO:0000313" key="6">
    <source>
        <dbReference type="EMBL" id="SEI74522.1"/>
    </source>
</evidence>
<dbReference type="InterPro" id="IPR027363">
    <property type="entry name" value="M1Pi_N"/>
</dbReference>
<dbReference type="STRING" id="64971.SAMN05421831_10927"/>
<feature type="binding site" evidence="5">
    <location>
        <begin position="255"/>
        <end position="256"/>
    </location>
    <ligand>
        <name>substrate</name>
    </ligand>
</feature>
<reference evidence="7" key="1">
    <citation type="submission" date="2016-10" db="EMBL/GenBank/DDBJ databases">
        <authorList>
            <person name="Varghese N."/>
            <person name="Submissions S."/>
        </authorList>
    </citation>
    <scope>NUCLEOTIDE SEQUENCE [LARGE SCALE GENOMIC DNA]</scope>
    <source>
        <strain evidence="7">DSM 7165</strain>
    </source>
</reference>
<comment type="function">
    <text evidence="4">Catalyzes the interconversion of methylthioribose-1-phosphate (MTR-1-P) into methylthioribulose-1-phosphate (MTRu-1-P). Also catalyzes the interconversion of 5-deoxyribose 1-phosphate and 5-deoxyribulose 1-phosphate. Part of a bifunctional DHAP-shunt salvage pathway for SAM by-products.</text>
</comment>
<feature type="site" description="Transition state stabilizer" evidence="5">
    <location>
        <position position="165"/>
    </location>
</feature>
<dbReference type="InterPro" id="IPR005251">
    <property type="entry name" value="IF-M1Pi"/>
</dbReference>
<dbReference type="InterPro" id="IPR000649">
    <property type="entry name" value="IF-2B-related"/>
</dbReference>